<dbReference type="EMBL" id="CAKOGL010000051">
    <property type="protein sequence ID" value="CAH2109023.1"/>
    <property type="molecule type" value="Genomic_DNA"/>
</dbReference>
<evidence type="ECO:0000256" key="7">
    <source>
        <dbReference type="ARBA" id="ARBA00022918"/>
    </source>
</evidence>
<keyword evidence="4" id="KW-0378">Hydrolase</keyword>
<dbReference type="GO" id="GO:0046872">
    <property type="term" value="F:metal ion binding"/>
    <property type="evidence" value="ECO:0007669"/>
    <property type="project" value="UniProtKB-KW"/>
</dbReference>
<keyword evidence="6" id="KW-0229">DNA integration</keyword>
<evidence type="ECO:0000256" key="1">
    <source>
        <dbReference type="ARBA" id="ARBA00022722"/>
    </source>
</evidence>
<accession>A0AAU9VB56</accession>
<comment type="caution">
    <text evidence="11">The sequence shown here is derived from an EMBL/GenBank/DDBJ whole genome shotgun (WGS) entry which is preliminary data.</text>
</comment>
<feature type="domain" description="Integrase catalytic" evidence="10">
    <location>
        <begin position="31"/>
        <end position="155"/>
    </location>
</feature>
<keyword evidence="8" id="KW-0239">DNA-directed DNA polymerase</keyword>
<evidence type="ECO:0000259" key="10">
    <source>
        <dbReference type="PROSITE" id="PS50994"/>
    </source>
</evidence>
<evidence type="ECO:0000256" key="6">
    <source>
        <dbReference type="ARBA" id="ARBA00022908"/>
    </source>
</evidence>
<evidence type="ECO:0000256" key="2">
    <source>
        <dbReference type="ARBA" id="ARBA00022723"/>
    </source>
</evidence>
<keyword evidence="8" id="KW-0808">Transferase</keyword>
<keyword evidence="2" id="KW-0479">Metal-binding</keyword>
<dbReference type="GO" id="GO:0003964">
    <property type="term" value="F:RNA-directed DNA polymerase activity"/>
    <property type="evidence" value="ECO:0007669"/>
    <property type="project" value="UniProtKB-KW"/>
</dbReference>
<dbReference type="PANTHER" id="PTHR42648:SF11">
    <property type="entry name" value="TRANSPOSON TY4-P GAG-POL POLYPROTEIN"/>
    <property type="match status" value="1"/>
</dbReference>
<dbReference type="Pfam" id="PF00665">
    <property type="entry name" value="rve"/>
    <property type="match status" value="1"/>
</dbReference>
<keyword evidence="5" id="KW-0460">Magnesium</keyword>
<keyword evidence="8" id="KW-0548">Nucleotidyltransferase</keyword>
<evidence type="ECO:0000256" key="4">
    <source>
        <dbReference type="ARBA" id="ARBA00022801"/>
    </source>
</evidence>
<keyword evidence="12" id="KW-1185">Reference proteome</keyword>
<dbReference type="PANTHER" id="PTHR42648">
    <property type="entry name" value="TRANSPOSASE, PUTATIVE-RELATED"/>
    <property type="match status" value="1"/>
</dbReference>
<keyword evidence="1" id="KW-0540">Nuclease</keyword>
<keyword evidence="7" id="KW-0695">RNA-directed DNA polymerase</keyword>
<dbReference type="GO" id="GO:0015074">
    <property type="term" value="P:DNA integration"/>
    <property type="evidence" value="ECO:0007669"/>
    <property type="project" value="UniProtKB-KW"/>
</dbReference>
<dbReference type="PROSITE" id="PS50994">
    <property type="entry name" value="INTEGRASE"/>
    <property type="match status" value="1"/>
</dbReference>
<name>A0AAU9VB56_EUPED</name>
<protein>
    <recommendedName>
        <fullName evidence="10">Integrase catalytic domain-containing protein</fullName>
    </recommendedName>
</protein>
<dbReference type="InterPro" id="IPR036397">
    <property type="entry name" value="RNaseH_sf"/>
</dbReference>
<dbReference type="InterPro" id="IPR012337">
    <property type="entry name" value="RNaseH-like_sf"/>
</dbReference>
<dbReference type="Proteomes" id="UP001153954">
    <property type="component" value="Unassembled WGS sequence"/>
</dbReference>
<dbReference type="GO" id="GO:0016787">
    <property type="term" value="F:hydrolase activity"/>
    <property type="evidence" value="ECO:0007669"/>
    <property type="project" value="UniProtKB-KW"/>
</dbReference>
<dbReference type="GO" id="GO:0004519">
    <property type="term" value="F:endonuclease activity"/>
    <property type="evidence" value="ECO:0007669"/>
    <property type="project" value="UniProtKB-KW"/>
</dbReference>
<keyword evidence="9" id="KW-0233">DNA recombination</keyword>
<reference evidence="11" key="1">
    <citation type="submission" date="2022-03" db="EMBL/GenBank/DDBJ databases">
        <authorList>
            <person name="Tunstrom K."/>
        </authorList>
    </citation>
    <scope>NUCLEOTIDE SEQUENCE</scope>
</reference>
<evidence type="ECO:0000256" key="8">
    <source>
        <dbReference type="ARBA" id="ARBA00022932"/>
    </source>
</evidence>
<organism evidence="11 12">
    <name type="scientific">Euphydryas editha</name>
    <name type="common">Edith's checkerspot</name>
    <dbReference type="NCBI Taxonomy" id="104508"/>
    <lineage>
        <taxon>Eukaryota</taxon>
        <taxon>Metazoa</taxon>
        <taxon>Ecdysozoa</taxon>
        <taxon>Arthropoda</taxon>
        <taxon>Hexapoda</taxon>
        <taxon>Insecta</taxon>
        <taxon>Pterygota</taxon>
        <taxon>Neoptera</taxon>
        <taxon>Endopterygota</taxon>
        <taxon>Lepidoptera</taxon>
        <taxon>Glossata</taxon>
        <taxon>Ditrysia</taxon>
        <taxon>Papilionoidea</taxon>
        <taxon>Nymphalidae</taxon>
        <taxon>Nymphalinae</taxon>
        <taxon>Euphydryas</taxon>
    </lineage>
</organism>
<dbReference type="SUPFAM" id="SSF53098">
    <property type="entry name" value="Ribonuclease H-like"/>
    <property type="match status" value="1"/>
</dbReference>
<dbReference type="GO" id="GO:0003887">
    <property type="term" value="F:DNA-directed DNA polymerase activity"/>
    <property type="evidence" value="ECO:0007669"/>
    <property type="project" value="UniProtKB-KW"/>
</dbReference>
<dbReference type="InterPro" id="IPR001584">
    <property type="entry name" value="Integrase_cat-core"/>
</dbReference>
<gene>
    <name evidence="11" type="ORF">EEDITHA_LOCUS22905</name>
</gene>
<dbReference type="Gene3D" id="3.30.420.10">
    <property type="entry name" value="Ribonuclease H-like superfamily/Ribonuclease H"/>
    <property type="match status" value="1"/>
</dbReference>
<evidence type="ECO:0000313" key="11">
    <source>
        <dbReference type="EMBL" id="CAH2109023.1"/>
    </source>
</evidence>
<dbReference type="InterPro" id="IPR039537">
    <property type="entry name" value="Retrotran_Ty1/copia-like"/>
</dbReference>
<evidence type="ECO:0000256" key="3">
    <source>
        <dbReference type="ARBA" id="ARBA00022759"/>
    </source>
</evidence>
<evidence type="ECO:0000313" key="12">
    <source>
        <dbReference type="Proteomes" id="UP001153954"/>
    </source>
</evidence>
<dbReference type="GO" id="GO:0003676">
    <property type="term" value="F:nucleic acid binding"/>
    <property type="evidence" value="ECO:0007669"/>
    <property type="project" value="InterPro"/>
</dbReference>
<evidence type="ECO:0000256" key="9">
    <source>
        <dbReference type="ARBA" id="ARBA00023172"/>
    </source>
</evidence>
<sequence>MQNAVEGLTLEGKADISKSVCTVCCEGKQSRLPFPRNGNKSKELLHIIHIDVCGPFNNASIGVSKYFILFVYDYSRMTYIYFIKSKSEALSCFKRYKALVKNQLNKKIKILRSDNGKEFCNKEFNDYLRNAGIIHQRSNPYTPEQNGLAELLIGL</sequence>
<proteinExistence type="predicted"/>
<evidence type="ECO:0000256" key="5">
    <source>
        <dbReference type="ARBA" id="ARBA00022842"/>
    </source>
</evidence>
<dbReference type="GO" id="GO:0006310">
    <property type="term" value="P:DNA recombination"/>
    <property type="evidence" value="ECO:0007669"/>
    <property type="project" value="UniProtKB-KW"/>
</dbReference>
<keyword evidence="3" id="KW-0255">Endonuclease</keyword>
<dbReference type="AlphaFoldDB" id="A0AAU9VB56"/>